<evidence type="ECO:0000313" key="2">
    <source>
        <dbReference type="Proteomes" id="UP000184148"/>
    </source>
</evidence>
<gene>
    <name evidence="1" type="ORF">SAMN02745133_01945</name>
</gene>
<name>A0A1M4ZCF3_9FIRM</name>
<dbReference type="Proteomes" id="UP000184148">
    <property type="component" value="Unassembled WGS sequence"/>
</dbReference>
<dbReference type="AlphaFoldDB" id="A0A1M4ZCF3"/>
<dbReference type="RefSeq" id="WP_073239194.1">
    <property type="nucleotide sequence ID" value="NZ_FQUY01000013.1"/>
</dbReference>
<sequence>MGKWIGENGKYDNLLEIGFDSIESFKILCYYFKFDKLTSVDCTSILMKIQSQLENGFDPEDFVEYLALRKIKFTLSFVPSTYLTVQGNWEHFKNVIKLNLKILLTSRERLS</sequence>
<protein>
    <submittedName>
        <fullName evidence="1">Uncharacterized protein</fullName>
    </submittedName>
</protein>
<organism evidence="1 2">
    <name type="scientific">Desulforamulus putei DSM 12395</name>
    <dbReference type="NCBI Taxonomy" id="1121429"/>
    <lineage>
        <taxon>Bacteria</taxon>
        <taxon>Bacillati</taxon>
        <taxon>Bacillota</taxon>
        <taxon>Clostridia</taxon>
        <taxon>Eubacteriales</taxon>
        <taxon>Peptococcaceae</taxon>
        <taxon>Desulforamulus</taxon>
    </lineage>
</organism>
<dbReference type="STRING" id="1121429.SAMN02745133_01945"/>
<evidence type="ECO:0000313" key="1">
    <source>
        <dbReference type="EMBL" id="SHF15462.1"/>
    </source>
</evidence>
<dbReference type="EMBL" id="FQUY01000013">
    <property type="protein sequence ID" value="SHF15462.1"/>
    <property type="molecule type" value="Genomic_DNA"/>
</dbReference>
<proteinExistence type="predicted"/>
<accession>A0A1M4ZCF3</accession>
<reference evidence="2" key="1">
    <citation type="submission" date="2016-11" db="EMBL/GenBank/DDBJ databases">
        <authorList>
            <person name="Varghese N."/>
            <person name="Submissions S."/>
        </authorList>
    </citation>
    <scope>NUCLEOTIDE SEQUENCE [LARGE SCALE GENOMIC DNA]</scope>
    <source>
        <strain evidence="2">DSM 12395</strain>
    </source>
</reference>
<keyword evidence="2" id="KW-1185">Reference proteome</keyword>